<dbReference type="InterPro" id="IPR052917">
    <property type="entry name" value="Stress-Dev_Protein"/>
</dbReference>
<dbReference type="Proteomes" id="UP001283212">
    <property type="component" value="Unassembled WGS sequence"/>
</dbReference>
<organism evidence="2 3">
    <name type="scientific">Methanorbis rubei</name>
    <dbReference type="NCBI Taxonomy" id="3028300"/>
    <lineage>
        <taxon>Archaea</taxon>
        <taxon>Methanobacteriati</taxon>
        <taxon>Methanobacteriota</taxon>
        <taxon>Stenosarchaea group</taxon>
        <taxon>Methanomicrobia</taxon>
        <taxon>Methanomicrobiales</taxon>
        <taxon>Methanocorpusculaceae</taxon>
        <taxon>Methanorbis</taxon>
    </lineage>
</organism>
<dbReference type="InterPro" id="IPR011576">
    <property type="entry name" value="Pyridox_Oxase_N"/>
</dbReference>
<comment type="caution">
    <text evidence="2">The sequence shown here is derived from an EMBL/GenBank/DDBJ whole genome shotgun (WGS) entry which is preliminary data.</text>
</comment>
<evidence type="ECO:0000259" key="1">
    <source>
        <dbReference type="Pfam" id="PF01243"/>
    </source>
</evidence>
<dbReference type="Pfam" id="PF01243">
    <property type="entry name" value="PNPOx_N"/>
    <property type="match status" value="1"/>
</dbReference>
<evidence type="ECO:0000313" key="2">
    <source>
        <dbReference type="EMBL" id="MDV0443110.1"/>
    </source>
</evidence>
<dbReference type="Gene3D" id="2.30.110.10">
    <property type="entry name" value="Electron Transport, Fmn-binding Protein, Chain A"/>
    <property type="match status" value="1"/>
</dbReference>
<keyword evidence="3" id="KW-1185">Reference proteome</keyword>
<accession>A0AAE4MDW1</accession>
<protein>
    <recommendedName>
        <fullName evidence="1">Pyridoxamine 5'-phosphate oxidase N-terminal domain-containing protein</fullName>
    </recommendedName>
</protein>
<name>A0AAE4MDW1_9EURY</name>
<dbReference type="InterPro" id="IPR012349">
    <property type="entry name" value="Split_barrel_FMN-bd"/>
</dbReference>
<dbReference type="PANTHER" id="PTHR34818">
    <property type="entry name" value="PROTEIN BLI-3"/>
    <property type="match status" value="1"/>
</dbReference>
<feature type="domain" description="Pyridoxamine 5'-phosphate oxidase N-terminal" evidence="1">
    <location>
        <begin position="14"/>
        <end position="128"/>
    </location>
</feature>
<dbReference type="PANTHER" id="PTHR34818:SF1">
    <property type="entry name" value="PROTEIN BLI-3"/>
    <property type="match status" value="1"/>
</dbReference>
<gene>
    <name evidence="2" type="ORF">McpCs1_04780</name>
</gene>
<sequence length="148" mass="16626">MVESPHRLEGKNIMTNEAMEFMKNNPVLYLATVDESGNPKIRPFMFMLEKDGKPYFCTSNKKPMYAQMKNHPNVEITTASPEFAWIRISAKISFSNDLEIKKAVIASSPLVKGIYQTAENPDFAIFTLADATAVIADFSGNPPKTYRL</sequence>
<reference evidence="2 3" key="1">
    <citation type="submission" date="2023-06" db="EMBL/GenBank/DDBJ databases">
        <title>Genome sequence of Methancorpusculaceae sp. Cs1.</title>
        <authorList>
            <person name="Protasov E."/>
            <person name="Platt K."/>
            <person name="Poehlein A."/>
            <person name="Daniel R."/>
            <person name="Brune A."/>
        </authorList>
    </citation>
    <scope>NUCLEOTIDE SEQUENCE [LARGE SCALE GENOMIC DNA]</scope>
    <source>
        <strain evidence="2 3">Cs1</strain>
    </source>
</reference>
<dbReference type="SUPFAM" id="SSF50475">
    <property type="entry name" value="FMN-binding split barrel"/>
    <property type="match status" value="1"/>
</dbReference>
<proteinExistence type="predicted"/>
<dbReference type="AlphaFoldDB" id="A0AAE4MDW1"/>
<dbReference type="EMBL" id="JAWDKB010000002">
    <property type="protein sequence ID" value="MDV0443110.1"/>
    <property type="molecule type" value="Genomic_DNA"/>
</dbReference>
<evidence type="ECO:0000313" key="3">
    <source>
        <dbReference type="Proteomes" id="UP001283212"/>
    </source>
</evidence>